<dbReference type="InterPro" id="IPR006099">
    <property type="entry name" value="MeMalonylCoA_mutase_a/b_cat"/>
</dbReference>
<gene>
    <name evidence="3" type="ORF">LCGC14_3022540</name>
</gene>
<feature type="compositionally biased region" description="Basic and acidic residues" evidence="1">
    <location>
        <begin position="18"/>
        <end position="31"/>
    </location>
</feature>
<evidence type="ECO:0000259" key="2">
    <source>
        <dbReference type="Pfam" id="PF01642"/>
    </source>
</evidence>
<evidence type="ECO:0000256" key="1">
    <source>
        <dbReference type="SAM" id="MobiDB-lite"/>
    </source>
</evidence>
<dbReference type="GO" id="GO:0031419">
    <property type="term" value="F:cobalamin binding"/>
    <property type="evidence" value="ECO:0007669"/>
    <property type="project" value="InterPro"/>
</dbReference>
<dbReference type="EMBL" id="LAZR01062879">
    <property type="protein sequence ID" value="KKK60619.1"/>
    <property type="molecule type" value="Genomic_DNA"/>
</dbReference>
<dbReference type="PANTHER" id="PTHR48101:SF1">
    <property type="entry name" value="METHYLMALONYL-COA MUTASE, LARGE SUBUNIT"/>
    <property type="match status" value="1"/>
</dbReference>
<feature type="region of interest" description="Disordered" evidence="1">
    <location>
        <begin position="18"/>
        <end position="43"/>
    </location>
</feature>
<comment type="caution">
    <text evidence="3">The sequence shown here is derived from an EMBL/GenBank/DDBJ whole genome shotgun (WGS) entry which is preliminary data.</text>
</comment>
<protein>
    <recommendedName>
        <fullName evidence="2">Methylmalonyl-CoA mutase alpha/beta chain catalytic domain-containing protein</fullName>
    </recommendedName>
</protein>
<feature type="domain" description="Methylmalonyl-CoA mutase alpha/beta chain catalytic" evidence="2">
    <location>
        <begin position="39"/>
        <end position="89"/>
    </location>
</feature>
<reference evidence="3" key="1">
    <citation type="journal article" date="2015" name="Nature">
        <title>Complex archaea that bridge the gap between prokaryotes and eukaryotes.</title>
        <authorList>
            <person name="Spang A."/>
            <person name="Saw J.H."/>
            <person name="Jorgensen S.L."/>
            <person name="Zaremba-Niedzwiedzka K."/>
            <person name="Martijn J."/>
            <person name="Lind A.E."/>
            <person name="van Eijk R."/>
            <person name="Schleper C."/>
            <person name="Guy L."/>
            <person name="Ettema T.J."/>
        </authorList>
    </citation>
    <scope>NUCLEOTIDE SEQUENCE</scope>
</reference>
<dbReference type="Gene3D" id="3.20.20.240">
    <property type="entry name" value="Methylmalonyl-CoA mutase"/>
    <property type="match status" value="1"/>
</dbReference>
<evidence type="ECO:0000313" key="3">
    <source>
        <dbReference type="EMBL" id="KKK60619.1"/>
    </source>
</evidence>
<dbReference type="PANTHER" id="PTHR48101">
    <property type="entry name" value="METHYLMALONYL-COA MUTASE, MITOCHONDRIAL-RELATED"/>
    <property type="match status" value="1"/>
</dbReference>
<dbReference type="SUPFAM" id="SSF51703">
    <property type="entry name" value="Cobalamin (vitamin B12)-dependent enzymes"/>
    <property type="match status" value="1"/>
</dbReference>
<dbReference type="GO" id="GO:0016866">
    <property type="term" value="F:intramolecular transferase activity"/>
    <property type="evidence" value="ECO:0007669"/>
    <property type="project" value="InterPro"/>
</dbReference>
<sequence>MTEYEEVQREKKRWEKNTLKEQLARRSERKQGFSSGSGPKQLYLPPEKEEYLYNLGFPGEYPYTRGVQATMYRGRLWTMRQYAGFGTYPDMFFPARVLRNFFAYYHVAAPLTSG</sequence>
<accession>A0A0F8Z2F4</accession>
<name>A0A0F8Z2F4_9ZZZZ</name>
<proteinExistence type="predicted"/>
<dbReference type="Pfam" id="PF01642">
    <property type="entry name" value="MM_CoA_mutase"/>
    <property type="match status" value="1"/>
</dbReference>
<dbReference type="InterPro" id="IPR016176">
    <property type="entry name" value="Cbl-dep_enz_cat"/>
</dbReference>
<organism evidence="3">
    <name type="scientific">marine sediment metagenome</name>
    <dbReference type="NCBI Taxonomy" id="412755"/>
    <lineage>
        <taxon>unclassified sequences</taxon>
        <taxon>metagenomes</taxon>
        <taxon>ecological metagenomes</taxon>
    </lineage>
</organism>
<dbReference type="AlphaFoldDB" id="A0A0F8Z2F4"/>